<dbReference type="Proteomes" id="UP000091857">
    <property type="component" value="Chromosome 14"/>
</dbReference>
<keyword evidence="3" id="KW-1185">Reference proteome</keyword>
<proteinExistence type="predicted"/>
<name>A0A2C9UKB5_MANES</name>
<dbReference type="Gramene" id="Manes.14G037400.6.v8.1">
    <property type="protein sequence ID" value="Manes.14G037400.6.v8.1.CDS"/>
    <property type="gene ID" value="Manes.14G037400.v8.1"/>
</dbReference>
<dbReference type="STRING" id="3983.A0A2C9UKB5"/>
<dbReference type="Gramene" id="Manes.14G037400.3.v8.1">
    <property type="protein sequence ID" value="Manes.14G037400.3.v8.1.CDS"/>
    <property type="gene ID" value="Manes.14G037400.v8.1"/>
</dbReference>
<evidence type="ECO:0000256" key="1">
    <source>
        <dbReference type="SAM" id="MobiDB-lite"/>
    </source>
</evidence>
<evidence type="ECO:0008006" key="4">
    <source>
        <dbReference type="Google" id="ProtNLM"/>
    </source>
</evidence>
<organism evidence="2 3">
    <name type="scientific">Manihot esculenta</name>
    <name type="common">Cassava</name>
    <name type="synonym">Jatropha manihot</name>
    <dbReference type="NCBI Taxonomy" id="3983"/>
    <lineage>
        <taxon>Eukaryota</taxon>
        <taxon>Viridiplantae</taxon>
        <taxon>Streptophyta</taxon>
        <taxon>Embryophyta</taxon>
        <taxon>Tracheophyta</taxon>
        <taxon>Spermatophyta</taxon>
        <taxon>Magnoliopsida</taxon>
        <taxon>eudicotyledons</taxon>
        <taxon>Gunneridae</taxon>
        <taxon>Pentapetalae</taxon>
        <taxon>rosids</taxon>
        <taxon>fabids</taxon>
        <taxon>Malpighiales</taxon>
        <taxon>Euphorbiaceae</taxon>
        <taxon>Crotonoideae</taxon>
        <taxon>Manihoteae</taxon>
        <taxon>Manihot</taxon>
    </lineage>
</organism>
<dbReference type="PANTHER" id="PTHR33625:SF3">
    <property type="entry name" value="OS04G0550700 PROTEIN"/>
    <property type="match status" value="1"/>
</dbReference>
<feature type="region of interest" description="Disordered" evidence="1">
    <location>
        <begin position="30"/>
        <end position="60"/>
    </location>
</feature>
<dbReference type="AlphaFoldDB" id="A0A2C9UKB5"/>
<reference evidence="3" key="1">
    <citation type="journal article" date="2016" name="Nat. Biotechnol.">
        <title>Sequencing wild and cultivated cassava and related species reveals extensive interspecific hybridization and genetic diversity.</title>
        <authorList>
            <person name="Bredeson J.V."/>
            <person name="Lyons J.B."/>
            <person name="Prochnik S.E."/>
            <person name="Wu G.A."/>
            <person name="Ha C.M."/>
            <person name="Edsinger-Gonzales E."/>
            <person name="Grimwood J."/>
            <person name="Schmutz J."/>
            <person name="Rabbi I.Y."/>
            <person name="Egesi C."/>
            <person name="Nauluvula P."/>
            <person name="Lebot V."/>
            <person name="Ndunguru J."/>
            <person name="Mkamilo G."/>
            <person name="Bart R.S."/>
            <person name="Setter T.L."/>
            <person name="Gleadow R.M."/>
            <person name="Kulakow P."/>
            <person name="Ferguson M.E."/>
            <person name="Rounsley S."/>
            <person name="Rokhsar D.S."/>
        </authorList>
    </citation>
    <scope>NUCLEOTIDE SEQUENCE [LARGE SCALE GENOMIC DNA]</scope>
    <source>
        <strain evidence="3">cv. AM560-2</strain>
    </source>
</reference>
<gene>
    <name evidence="2" type="ORF">MANES_14G037400v8</name>
</gene>
<dbReference type="OMA" id="KWIFQNT"/>
<dbReference type="OrthoDB" id="737041at2759"/>
<dbReference type="EMBL" id="CM004400">
    <property type="protein sequence ID" value="OAY30522.1"/>
    <property type="molecule type" value="Genomic_DNA"/>
</dbReference>
<sequence length="350" mass="37710">MFGGGKGMSGGGGSMLKVVGRAVTRAGATNLQETISSSNANVTSPASNSRPTHRLNSSNNNFSLASASGSPFSTACNVPVSANSGVADSCYWPSFAPSSGSSCDEYEWVSVDGSEEETAIRVADDFVLGPVPSSDEVHSAVSALTQVFDVASYPQLITDKFAYNVDKDVTDRNPTGMLFRVSPAGSDLDWVEPSPYLGNPRVLRSYGPDRVYDAFHLLQTEPSIQRMVISLSSDKAVWDAVLNNDVVRELREAYHAEEIVTSSTTERSGETGNDSNPALDAVKWIFENTKAKFMEAIEKITKLMNELFKAPNDDKKTTGATDQFEEKLRTGFLLSVVVLLVVVVSRAHRA</sequence>
<evidence type="ECO:0000313" key="2">
    <source>
        <dbReference type="EMBL" id="OAY30522.1"/>
    </source>
</evidence>
<protein>
    <recommendedName>
        <fullName evidence="4">Transmembrane protein</fullName>
    </recommendedName>
</protein>
<comment type="caution">
    <text evidence="2">The sequence shown here is derived from an EMBL/GenBank/DDBJ whole genome shotgun (WGS) entry which is preliminary data.</text>
</comment>
<accession>A0A2C9UKB5</accession>
<evidence type="ECO:0000313" key="3">
    <source>
        <dbReference type="Proteomes" id="UP000091857"/>
    </source>
</evidence>
<dbReference type="PANTHER" id="PTHR33625">
    <property type="entry name" value="OS08G0179900 PROTEIN"/>
    <property type="match status" value="1"/>
</dbReference>
<feature type="compositionally biased region" description="Polar residues" evidence="1">
    <location>
        <begin position="30"/>
        <end position="50"/>
    </location>
</feature>